<evidence type="ECO:0000313" key="1">
    <source>
        <dbReference type="EMBL" id="MYM88027.1"/>
    </source>
</evidence>
<accession>A0A845G4Z9</accession>
<proteinExistence type="predicted"/>
<protein>
    <submittedName>
        <fullName evidence="1">Uncharacterized protein</fullName>
    </submittedName>
</protein>
<organism evidence="1 2">
    <name type="scientific">Duganella vulcania</name>
    <dbReference type="NCBI Taxonomy" id="2692166"/>
    <lineage>
        <taxon>Bacteria</taxon>
        <taxon>Pseudomonadati</taxon>
        <taxon>Pseudomonadota</taxon>
        <taxon>Betaproteobacteria</taxon>
        <taxon>Burkholderiales</taxon>
        <taxon>Oxalobacteraceae</taxon>
        <taxon>Telluria group</taxon>
        <taxon>Duganella</taxon>
    </lineage>
</organism>
<dbReference type="AlphaFoldDB" id="A0A845G4Z9"/>
<comment type="caution">
    <text evidence="1">The sequence shown here is derived from an EMBL/GenBank/DDBJ whole genome shotgun (WGS) entry which is preliminary data.</text>
</comment>
<evidence type="ECO:0000313" key="2">
    <source>
        <dbReference type="Proteomes" id="UP000470302"/>
    </source>
</evidence>
<reference evidence="1 2" key="1">
    <citation type="submission" date="2020-01" db="EMBL/GenBank/DDBJ databases">
        <title>Novel species isolated from a subtropical stream in China.</title>
        <authorList>
            <person name="Lu H."/>
        </authorList>
    </citation>
    <scope>NUCLEOTIDE SEQUENCE [LARGE SCALE GENOMIC DNA]</scope>
    <source>
        <strain evidence="1 2">FT82W</strain>
    </source>
</reference>
<sequence>MDFKRAIAVALENAKELLPGAKEFTLEGAIIADSNYEITLSYYLTGANPLELPDENGPGSNLFKLAKIMGTRKEYKIFIVGKTHFEFKGFKAYKEK</sequence>
<dbReference type="EMBL" id="WWCW01000036">
    <property type="protein sequence ID" value="MYM88027.1"/>
    <property type="molecule type" value="Genomic_DNA"/>
</dbReference>
<dbReference type="RefSeq" id="WP_161097109.1">
    <property type="nucleotide sequence ID" value="NZ_WWCW01000036.1"/>
</dbReference>
<dbReference type="Proteomes" id="UP000470302">
    <property type="component" value="Unassembled WGS sequence"/>
</dbReference>
<gene>
    <name evidence="1" type="ORF">GTP91_12665</name>
</gene>
<name>A0A845G4Z9_9BURK</name>